<dbReference type="EMBL" id="CP002507">
    <property type="protein sequence ID" value="ADW76741.1"/>
    <property type="molecule type" value="Genomic_DNA"/>
</dbReference>
<dbReference type="Gene3D" id="3.30.70.100">
    <property type="match status" value="1"/>
</dbReference>
<protein>
    <submittedName>
        <fullName evidence="2">Antibiotic biosynthesis monooxygenase</fullName>
    </submittedName>
</protein>
<organism evidence="2 3">
    <name type="scientific">Rahnella sp. (strain Y9602)</name>
    <dbReference type="NCBI Taxonomy" id="2703885"/>
    <lineage>
        <taxon>Bacteria</taxon>
        <taxon>Pseudomonadati</taxon>
        <taxon>Pseudomonadota</taxon>
        <taxon>Gammaproteobacteria</taxon>
        <taxon>Enterobacterales</taxon>
        <taxon>Yersiniaceae</taxon>
        <taxon>Rahnella</taxon>
    </lineage>
</organism>
<evidence type="ECO:0000259" key="1">
    <source>
        <dbReference type="PROSITE" id="PS51725"/>
    </source>
</evidence>
<proteinExistence type="predicted"/>
<evidence type="ECO:0000313" key="2">
    <source>
        <dbReference type="EMBL" id="ADW76741.1"/>
    </source>
</evidence>
<dbReference type="Pfam" id="PF03992">
    <property type="entry name" value="ABM"/>
    <property type="match status" value="1"/>
</dbReference>
<dbReference type="PANTHER" id="PTHR33336:SF3">
    <property type="entry name" value="ABM DOMAIN-CONTAINING PROTEIN"/>
    <property type="match status" value="1"/>
</dbReference>
<sequence length="98" mass="11092">MSTITIIAFPTAPASKEHELAAQFDKLVPATRAEPGCLGFTVHQHPQIANRFAVYEKFRDQAAFDAHLQYAHTKAFVEWIQASGSVLHFERWDEKPQP</sequence>
<dbReference type="Proteomes" id="UP000007257">
    <property type="component" value="Plasmid pRAHAQ02"/>
</dbReference>
<reference evidence="2 3" key="2">
    <citation type="journal article" date="2012" name="J. Bacteriol.">
        <title>Complete Genome Sequence of Rahnella sp. Strain Y9602, a Gammaproteobacterium Isolate from Metal- and Radionuclide-Contaminated Soil.</title>
        <authorList>
            <person name="Martinez R.J."/>
            <person name="Bruce D."/>
            <person name="Detter C."/>
            <person name="Goodwin L.A."/>
            <person name="Han J."/>
            <person name="Han C.S."/>
            <person name="Held B."/>
            <person name="Land M.L."/>
            <person name="Mikhailova N."/>
            <person name="Nolan M."/>
            <person name="Pennacchio L."/>
            <person name="Pitluck S."/>
            <person name="Tapia R."/>
            <person name="Woyke T."/>
            <person name="Sobecky P.A."/>
        </authorList>
    </citation>
    <scope>NUCLEOTIDE SEQUENCE [LARGE SCALE GENOMIC DNA]</scope>
    <source>
        <strain evidence="2 3">Y9602</strain>
        <plasmid evidence="2 3">pRAHAQ02</plasmid>
    </source>
</reference>
<reference evidence="3" key="1">
    <citation type="submission" date="2011-01" db="EMBL/GenBank/DDBJ databases">
        <title>Complete sequence of plasmid2 of Rahnella sp. Y9602.</title>
        <authorList>
            <consortium name="US DOE Joint Genome Institute"/>
            <person name="Lucas S."/>
            <person name="Copeland A."/>
            <person name="Lapidus A."/>
            <person name="Cheng J.-F."/>
            <person name="Goodwin L."/>
            <person name="Pitluck S."/>
            <person name="Lu M."/>
            <person name="Detter J.C."/>
            <person name="Han C."/>
            <person name="Tapia R."/>
            <person name="Land M."/>
            <person name="Hauser L."/>
            <person name="Kyrpides N."/>
            <person name="Ivanova N."/>
            <person name="Ovchinnikova G."/>
            <person name="Pagani I."/>
            <person name="Sobecky P.A."/>
            <person name="Martinez R.J."/>
            <person name="Woyke T."/>
        </authorList>
    </citation>
    <scope>NUCLEOTIDE SEQUENCE [LARGE SCALE GENOMIC DNA]</scope>
    <source>
        <strain evidence="3">Y9602</strain>
        <plasmid evidence="3">pRAHAQ02</plasmid>
    </source>
</reference>
<keyword evidence="2" id="KW-0560">Oxidoreductase</keyword>
<dbReference type="SUPFAM" id="SSF54909">
    <property type="entry name" value="Dimeric alpha+beta barrel"/>
    <property type="match status" value="1"/>
</dbReference>
<dbReference type="PANTHER" id="PTHR33336">
    <property type="entry name" value="QUINOL MONOOXYGENASE YGIN-RELATED"/>
    <property type="match status" value="1"/>
</dbReference>
<evidence type="ECO:0000313" key="3">
    <source>
        <dbReference type="Proteomes" id="UP000007257"/>
    </source>
</evidence>
<dbReference type="AlphaFoldDB" id="A0A0H3FKB0"/>
<dbReference type="GO" id="GO:0004497">
    <property type="term" value="F:monooxygenase activity"/>
    <property type="evidence" value="ECO:0007669"/>
    <property type="project" value="UniProtKB-KW"/>
</dbReference>
<dbReference type="OrthoDB" id="5816297at2"/>
<dbReference type="InterPro" id="IPR007138">
    <property type="entry name" value="ABM_dom"/>
</dbReference>
<keyword evidence="2" id="KW-0503">Monooxygenase</keyword>
<gene>
    <name evidence="2" type="ordered locus">Rahaq_5183</name>
</gene>
<name>A0A0H3FKB0_RAHSY</name>
<geneLocation type="plasmid" evidence="2 3">
    <name>pRAHAQ02</name>
</geneLocation>
<dbReference type="KEGG" id="rah:Rahaq_5183"/>
<dbReference type="RefSeq" id="WP_013578417.1">
    <property type="nucleotide sequence ID" value="NC_015063.1"/>
</dbReference>
<dbReference type="InterPro" id="IPR011008">
    <property type="entry name" value="Dimeric_a/b-barrel"/>
</dbReference>
<feature type="domain" description="ABM" evidence="1">
    <location>
        <begin position="4"/>
        <end position="98"/>
    </location>
</feature>
<dbReference type="InterPro" id="IPR050744">
    <property type="entry name" value="AI-2_Isomerase_LsrG"/>
</dbReference>
<keyword evidence="2" id="KW-0614">Plasmid</keyword>
<dbReference type="GO" id="GO:0005829">
    <property type="term" value="C:cytosol"/>
    <property type="evidence" value="ECO:0007669"/>
    <property type="project" value="TreeGrafter"/>
</dbReference>
<accession>A0A0H3FKB0</accession>
<dbReference type="HOGENOM" id="CLU_131496_3_3_6"/>
<dbReference type="PROSITE" id="PS51725">
    <property type="entry name" value="ABM"/>
    <property type="match status" value="1"/>
</dbReference>